<dbReference type="EMBL" id="BRVO01000001">
    <property type="protein sequence ID" value="GLB47978.1"/>
    <property type="molecule type" value="Genomic_DNA"/>
</dbReference>
<evidence type="ECO:0000259" key="4">
    <source>
        <dbReference type="Pfam" id="PF00144"/>
    </source>
</evidence>
<keyword evidence="2" id="KW-0378">Hydrolase</keyword>
<name>A0ABQ5MF19_9FLAO</name>
<evidence type="ECO:0000256" key="1">
    <source>
        <dbReference type="ARBA" id="ARBA00010088"/>
    </source>
</evidence>
<gene>
    <name evidence="6" type="ORF">Y10_03460</name>
</gene>
<organism evidence="6 7">
    <name type="scientific">Neptunitalea lumnitzerae</name>
    <dbReference type="NCBI Taxonomy" id="2965509"/>
    <lineage>
        <taxon>Bacteria</taxon>
        <taxon>Pseudomonadati</taxon>
        <taxon>Bacteroidota</taxon>
        <taxon>Flavobacteriia</taxon>
        <taxon>Flavobacteriales</taxon>
        <taxon>Flavobacteriaceae</taxon>
        <taxon>Neptunitalea</taxon>
    </lineage>
</organism>
<dbReference type="InterPro" id="IPR012338">
    <property type="entry name" value="Beta-lactam/transpept-like"/>
</dbReference>
<dbReference type="RefSeq" id="WP_281763639.1">
    <property type="nucleotide sequence ID" value="NZ_BRVO01000001.1"/>
</dbReference>
<dbReference type="Proteomes" id="UP001143543">
    <property type="component" value="Unassembled WGS sequence"/>
</dbReference>
<sequence length="655" mass="74278">MKIALYIYTLLFSFLMVAQTPTTAVNNTEQVRIGGITQQLTERGAQANLPLLLYLHGGPGAATSAHQEHISQELEKHFIVVHWDQRGTKYSPNDTTAISLAVMQQDAEEVMHYLLNKYQQNKLYILGNSWGTVLGFHLSAAYPEKIKAFFAVSPVIDNLKSQQLLQQQLISHYQHQKNEQALTELASVNIPYQTVNDLCVQYKWQADFEGNPIPDAHYKGLYSYFENWGKLYLPLYKELYAHPIKNQITRLECPLIIMAGTKDHTANYSVTKNFFDSIAVAEKQWYPFENTGHTIPQTQADKMQEIVINYTGILKMITKQKLSTDSKNPTSTISVFLENKNTGTIHSAISTTPSDTVYTIQTPFKIASSTKLFVATTILQLVEEGKLQLHQKISDFLPVDSLQIIDGKNYANTITIKQLLNHTSGLADLFTDKAEPFLASAVANPSKQYTPETIIKTYYSYNLHRQPHSTPGTEFYYSDMNYVLLGLLIEQLDQKPLAKSIRTRILEPLQMQHTYLQYYEVPKHPETLLNQFVGPYNFKDINTSFDWAGGGLVATHQDLVTFIKALFTGDILSQESIQQMMTTRETGEDGNQYGLGIYKTMYNGHAFYGHYGFYGTYIGYAPETGTLVSYCINQATPNFNTYLLLNNAISKFEKR</sequence>
<dbReference type="InterPro" id="IPR050789">
    <property type="entry name" value="Diverse_Enzym_Activities"/>
</dbReference>
<keyword evidence="7" id="KW-1185">Reference proteome</keyword>
<feature type="signal peptide" evidence="3">
    <location>
        <begin position="1"/>
        <end position="24"/>
    </location>
</feature>
<dbReference type="Pfam" id="PF00144">
    <property type="entry name" value="Beta-lactamase"/>
    <property type="match status" value="1"/>
</dbReference>
<dbReference type="InterPro" id="IPR002410">
    <property type="entry name" value="Peptidase_S33"/>
</dbReference>
<keyword evidence="3" id="KW-0732">Signal</keyword>
<evidence type="ECO:0000313" key="7">
    <source>
        <dbReference type="Proteomes" id="UP001143543"/>
    </source>
</evidence>
<feature type="domain" description="AB hydrolase-1" evidence="5">
    <location>
        <begin position="50"/>
        <end position="294"/>
    </location>
</feature>
<accession>A0ABQ5MF19</accession>
<comment type="similarity">
    <text evidence="1">Belongs to the peptidase S33 family.</text>
</comment>
<evidence type="ECO:0000256" key="2">
    <source>
        <dbReference type="ARBA" id="ARBA00022801"/>
    </source>
</evidence>
<dbReference type="SUPFAM" id="SSF56601">
    <property type="entry name" value="beta-lactamase/transpeptidase-like"/>
    <property type="match status" value="1"/>
</dbReference>
<dbReference type="Pfam" id="PF00561">
    <property type="entry name" value="Abhydrolase_1"/>
    <property type="match status" value="1"/>
</dbReference>
<feature type="domain" description="Beta-lactamase-related" evidence="4">
    <location>
        <begin position="359"/>
        <end position="639"/>
    </location>
</feature>
<evidence type="ECO:0000259" key="5">
    <source>
        <dbReference type="Pfam" id="PF00561"/>
    </source>
</evidence>
<dbReference type="PANTHER" id="PTHR43283">
    <property type="entry name" value="BETA-LACTAMASE-RELATED"/>
    <property type="match status" value="1"/>
</dbReference>
<proteinExistence type="inferred from homology"/>
<protein>
    <submittedName>
        <fullName evidence="6">Uncharacterized protein</fullName>
    </submittedName>
</protein>
<dbReference type="InterPro" id="IPR001466">
    <property type="entry name" value="Beta-lactam-related"/>
</dbReference>
<evidence type="ECO:0000256" key="3">
    <source>
        <dbReference type="SAM" id="SignalP"/>
    </source>
</evidence>
<dbReference type="Gene3D" id="3.40.710.10">
    <property type="entry name" value="DD-peptidase/beta-lactamase superfamily"/>
    <property type="match status" value="1"/>
</dbReference>
<comment type="caution">
    <text evidence="6">The sequence shown here is derived from an EMBL/GenBank/DDBJ whole genome shotgun (WGS) entry which is preliminary data.</text>
</comment>
<reference evidence="6" key="1">
    <citation type="submission" date="2022-07" db="EMBL/GenBank/DDBJ databases">
        <title>Taxonomy of Novel Oxalotrophic and Methylotrophic Bacteria.</title>
        <authorList>
            <person name="Sahin N."/>
            <person name="Tani A."/>
        </authorList>
    </citation>
    <scope>NUCLEOTIDE SEQUENCE</scope>
    <source>
        <strain evidence="6">Y10</strain>
    </source>
</reference>
<dbReference type="SUPFAM" id="SSF53474">
    <property type="entry name" value="alpha/beta-Hydrolases"/>
    <property type="match status" value="1"/>
</dbReference>
<dbReference type="Gene3D" id="3.40.50.1820">
    <property type="entry name" value="alpha/beta hydrolase"/>
    <property type="match status" value="1"/>
</dbReference>
<dbReference type="PRINTS" id="PR00793">
    <property type="entry name" value="PROAMNOPTASE"/>
</dbReference>
<dbReference type="InterPro" id="IPR029058">
    <property type="entry name" value="AB_hydrolase_fold"/>
</dbReference>
<feature type="chain" id="PRO_5047322873" evidence="3">
    <location>
        <begin position="25"/>
        <end position="655"/>
    </location>
</feature>
<dbReference type="InterPro" id="IPR000073">
    <property type="entry name" value="AB_hydrolase_1"/>
</dbReference>
<evidence type="ECO:0000313" key="6">
    <source>
        <dbReference type="EMBL" id="GLB47978.1"/>
    </source>
</evidence>